<dbReference type="PATRIC" id="fig|1224163.3.peg.1453"/>
<proteinExistence type="predicted"/>
<reference evidence="1 2" key="1">
    <citation type="submission" date="2012-11" db="EMBL/GenBank/DDBJ databases">
        <title>The complete genome sequence of Corynebacterium maris Coryn-1 (=DSM 45190).</title>
        <authorList>
            <person name="Schaffert L."/>
            <person name="Albersmeier A."/>
            <person name="Kalinowski J."/>
            <person name="Ruckert C."/>
        </authorList>
    </citation>
    <scope>NUCLEOTIDE SEQUENCE [LARGE SCALE GENOMIC DNA]</scope>
    <source>
        <strain evidence="2">Coryn-1</strain>
    </source>
</reference>
<gene>
    <name evidence="1" type="ORF">B841_07235</name>
</gene>
<dbReference type="eggNOG" id="ENOG5030RPI">
    <property type="taxonomic scope" value="Bacteria"/>
</dbReference>
<organism evidence="1 2">
    <name type="scientific">Corynebacterium maris DSM 45190</name>
    <dbReference type="NCBI Taxonomy" id="1224163"/>
    <lineage>
        <taxon>Bacteria</taxon>
        <taxon>Bacillati</taxon>
        <taxon>Actinomycetota</taxon>
        <taxon>Actinomycetes</taxon>
        <taxon>Mycobacteriales</taxon>
        <taxon>Corynebacteriaceae</taxon>
        <taxon>Corynebacterium</taxon>
    </lineage>
</organism>
<protein>
    <submittedName>
        <fullName evidence="1">Uncharacterized protein</fullName>
    </submittedName>
</protein>
<dbReference type="Proteomes" id="UP000015388">
    <property type="component" value="Chromosome"/>
</dbReference>
<dbReference type="KEGG" id="cmd:B841_07235"/>
<evidence type="ECO:0000313" key="1">
    <source>
        <dbReference type="EMBL" id="AGS34920.1"/>
    </source>
</evidence>
<name>S5T2S5_9CORY</name>
<sequence length="151" mass="15840">MTTADLTPATIDRVADAMSGFGVEVNKAEQLEVAKANLNGLSVTFAILGSVLIVRAEADSGIDTKTADATWYLAANQLNSTTASARAVIVDAFETLVVRTERSLPVAAGVSDEQLAAGLRYCVDQVITTHDALRTVAEQISEQMGAQTPEA</sequence>
<keyword evidence="2" id="KW-1185">Reference proteome</keyword>
<dbReference type="OrthoDB" id="4423019at2"/>
<accession>S5T2S5</accession>
<dbReference type="STRING" id="1224163.B841_07235"/>
<dbReference type="HOGENOM" id="CLU_136079_0_0_11"/>
<dbReference type="RefSeq" id="WP_020934853.1">
    <property type="nucleotide sequence ID" value="NC_021915.1"/>
</dbReference>
<evidence type="ECO:0000313" key="2">
    <source>
        <dbReference type="Proteomes" id="UP000015388"/>
    </source>
</evidence>
<dbReference type="AlphaFoldDB" id="S5T2S5"/>
<dbReference type="EMBL" id="CP003924">
    <property type="protein sequence ID" value="AGS34920.1"/>
    <property type="molecule type" value="Genomic_DNA"/>
</dbReference>